<dbReference type="AlphaFoldDB" id="A0A067L2M9"/>
<dbReference type="InterPro" id="IPR057939">
    <property type="entry name" value="TRF2_HOY1_PH"/>
</dbReference>
<evidence type="ECO:0000313" key="4">
    <source>
        <dbReference type="Proteomes" id="UP000027138"/>
    </source>
</evidence>
<sequence>MEQERKSGNERTKPETNVTVNENKVSVTANENMASVTASVEIVAANANIAGVSINVEKDSLKEENGCLIDNEQSKPSETVQKQSGANDNAFPNPPEQLLLLDGRLRDLPTFLTTCRRRQSKAIKVNDDVFQTLCDTAVASGTDDMPGSKIPTSILRIGSWEYISTNENGLAAIFWFGEQMLVWEVIAGGKKNHILIQWCDIVALKASCPDNEPGTLTIVLARQPTFISTKYPKPQHRECNIWEVTPDCTHGQASIHRTHFLQFPQGILKAQFEKLIQCDMRLRLLSQQPEIVLDSPYFEHHSSVSEDQDEAKGQDIDQVISDFQDLASPSAGHSPTLEIGKGDIAGETSEHMSQEAPPSSGTTASGTKTASDTADKPKVFQVSASILRIGSWEYNSRNEGELVVKCYFGKKRLIWEVLEGSTKSKIEINWCDIIALKASCPDNEPGTLTIVLGRQPSFFSSRDPDHRRWYSTRDFTNGQASIHRQHFLQFQQGLLNEFQKLIQCDMHLKHLSQQPGMILDSPYFENQSFVSENQIQYTIQSVSDFQDQASPSASQSCSVKIGKGDVAGKTLVIKVHFEEAPPSSGMKAFCNLF</sequence>
<dbReference type="OrthoDB" id="1516808at2759"/>
<protein>
    <recommendedName>
        <fullName evidence="2">TRF2/HOY1 PH-like domain-containing protein</fullName>
    </recommendedName>
</protein>
<feature type="domain" description="TRF2/HOY1 PH-like" evidence="2">
    <location>
        <begin position="382"/>
        <end position="496"/>
    </location>
</feature>
<dbReference type="Pfam" id="PF24818">
    <property type="entry name" value="PH_TRF2_HOY1"/>
    <property type="match status" value="2"/>
</dbReference>
<feature type="region of interest" description="Disordered" evidence="1">
    <location>
        <begin position="349"/>
        <end position="375"/>
    </location>
</feature>
<name>A0A067L2M9_JATCU</name>
<evidence type="ECO:0000313" key="3">
    <source>
        <dbReference type="EMBL" id="KDP38725.1"/>
    </source>
</evidence>
<feature type="region of interest" description="Disordered" evidence="1">
    <location>
        <begin position="1"/>
        <end position="20"/>
    </location>
</feature>
<feature type="domain" description="TRF2/HOY1 PH-like" evidence="2">
    <location>
        <begin position="150"/>
        <end position="268"/>
    </location>
</feature>
<feature type="compositionally biased region" description="Low complexity" evidence="1">
    <location>
        <begin position="356"/>
        <end position="372"/>
    </location>
</feature>
<reference evidence="3 4" key="1">
    <citation type="journal article" date="2014" name="PLoS ONE">
        <title>Global Analysis of Gene Expression Profiles in Physic Nut (Jatropha curcas L.) Seedlings Exposed to Salt Stress.</title>
        <authorList>
            <person name="Zhang L."/>
            <person name="Zhang C."/>
            <person name="Wu P."/>
            <person name="Chen Y."/>
            <person name="Li M."/>
            <person name="Jiang H."/>
            <person name="Wu G."/>
        </authorList>
    </citation>
    <scope>NUCLEOTIDE SEQUENCE [LARGE SCALE GENOMIC DNA]</scope>
    <source>
        <strain evidence="4">cv. GZQX0401</strain>
        <tissue evidence="3">Young leaves</tissue>
    </source>
</reference>
<dbReference type="PANTHER" id="PTHR33494:SF27">
    <property type="entry name" value="ATP-DEPENDENT DNA HELICASE"/>
    <property type="match status" value="1"/>
</dbReference>
<proteinExistence type="predicted"/>
<dbReference type="Proteomes" id="UP000027138">
    <property type="component" value="Unassembled WGS sequence"/>
</dbReference>
<feature type="region of interest" description="Disordered" evidence="1">
    <location>
        <begin position="69"/>
        <end position="93"/>
    </location>
</feature>
<keyword evidence="4" id="KW-1185">Reference proteome</keyword>
<dbReference type="PANTHER" id="PTHR33494">
    <property type="entry name" value="OS02G0793800 PROTEIN"/>
    <property type="match status" value="1"/>
</dbReference>
<accession>A0A067L2M9</accession>
<dbReference type="EMBL" id="KK914358">
    <property type="protein sequence ID" value="KDP38725.1"/>
    <property type="molecule type" value="Genomic_DNA"/>
</dbReference>
<evidence type="ECO:0000256" key="1">
    <source>
        <dbReference type="SAM" id="MobiDB-lite"/>
    </source>
</evidence>
<feature type="compositionally biased region" description="Polar residues" evidence="1">
    <location>
        <begin position="74"/>
        <end position="87"/>
    </location>
</feature>
<feature type="compositionally biased region" description="Basic and acidic residues" evidence="1">
    <location>
        <begin position="1"/>
        <end position="14"/>
    </location>
</feature>
<evidence type="ECO:0000259" key="2">
    <source>
        <dbReference type="Pfam" id="PF24818"/>
    </source>
</evidence>
<gene>
    <name evidence="3" type="ORF">JCGZ_04078</name>
</gene>
<organism evidence="3 4">
    <name type="scientific">Jatropha curcas</name>
    <name type="common">Barbados nut</name>
    <dbReference type="NCBI Taxonomy" id="180498"/>
    <lineage>
        <taxon>Eukaryota</taxon>
        <taxon>Viridiplantae</taxon>
        <taxon>Streptophyta</taxon>
        <taxon>Embryophyta</taxon>
        <taxon>Tracheophyta</taxon>
        <taxon>Spermatophyta</taxon>
        <taxon>Magnoliopsida</taxon>
        <taxon>eudicotyledons</taxon>
        <taxon>Gunneridae</taxon>
        <taxon>Pentapetalae</taxon>
        <taxon>rosids</taxon>
        <taxon>fabids</taxon>
        <taxon>Malpighiales</taxon>
        <taxon>Euphorbiaceae</taxon>
        <taxon>Crotonoideae</taxon>
        <taxon>Jatropheae</taxon>
        <taxon>Jatropha</taxon>
    </lineage>
</organism>